<comment type="caution">
    <text evidence="4">The sequence shown here is derived from an EMBL/GenBank/DDBJ whole genome shotgun (WGS) entry which is preliminary data.</text>
</comment>
<organism evidence="4 5">
    <name type="scientific">Actinotalea ferrariae CF5-4</name>
    <dbReference type="NCBI Taxonomy" id="948458"/>
    <lineage>
        <taxon>Bacteria</taxon>
        <taxon>Bacillati</taxon>
        <taxon>Actinomycetota</taxon>
        <taxon>Actinomycetes</taxon>
        <taxon>Micrococcales</taxon>
        <taxon>Cellulomonadaceae</taxon>
        <taxon>Actinotalea</taxon>
    </lineage>
</organism>
<evidence type="ECO:0000259" key="3">
    <source>
        <dbReference type="PROSITE" id="PS51109"/>
    </source>
</evidence>
<protein>
    <recommendedName>
        <fullName evidence="3">G5 domain-containing protein</fullName>
    </recommendedName>
</protein>
<proteinExistence type="predicted"/>
<evidence type="ECO:0000313" key="5">
    <source>
        <dbReference type="Proteomes" id="UP000019753"/>
    </source>
</evidence>
<dbReference type="Pfam" id="PF07501">
    <property type="entry name" value="G5"/>
    <property type="match status" value="1"/>
</dbReference>
<dbReference type="RefSeq" id="WP_034226550.1">
    <property type="nucleotide sequence ID" value="NZ_AXCW01000125.1"/>
</dbReference>
<dbReference type="InterPro" id="IPR023346">
    <property type="entry name" value="Lysozyme-like_dom_sf"/>
</dbReference>
<dbReference type="InterPro" id="IPR007137">
    <property type="entry name" value="DUF348"/>
</dbReference>
<dbReference type="Gene3D" id="2.20.230.10">
    <property type="entry name" value="Resuscitation-promoting factor rpfb"/>
    <property type="match status" value="1"/>
</dbReference>
<evidence type="ECO:0000256" key="2">
    <source>
        <dbReference type="SAM" id="MobiDB-lite"/>
    </source>
</evidence>
<dbReference type="SMART" id="SM01208">
    <property type="entry name" value="G5"/>
    <property type="match status" value="1"/>
</dbReference>
<sequence>MPESPAGATRRELRRRERRRGGAVRIARSTAQVTVLALLVGGTAAFATQTTVLPSVGLAGGVASAADVAAELGLRQVPSAASRAAAEREAVMETRTLHLTVDGATQELRTSGETVRDVLLEAGVVLGQHDRVSVPLEAAAVDGLAVLVTRVTTEVRTETTALPFETVREDDPDLDEGREVVVTAGADGLRTVAYEAYLVDGVEVDRKVLVETAVSQPVTQVVRVGTRTAPPVPVGPAVDPGTSRAIGRDMVLARGWGEDQWACLDALWTKESNWRVDAANRSSGAYGIPQALPGTKMATAGADWQTNPATQISWGLGYIAARYETPCGAWQHSQARNWY</sequence>
<dbReference type="EMBL" id="AXCW01000125">
    <property type="protein sequence ID" value="EYR63108.1"/>
    <property type="molecule type" value="Genomic_DNA"/>
</dbReference>
<dbReference type="PROSITE" id="PS51109">
    <property type="entry name" value="G5"/>
    <property type="match status" value="1"/>
</dbReference>
<feature type="domain" description="G5" evidence="3">
    <location>
        <begin position="148"/>
        <end position="228"/>
    </location>
</feature>
<keyword evidence="1" id="KW-0732">Signal</keyword>
<dbReference type="SUPFAM" id="SSF53955">
    <property type="entry name" value="Lysozyme-like"/>
    <property type="match status" value="1"/>
</dbReference>
<accession>A0A021VPR3</accession>
<feature type="region of interest" description="Disordered" evidence="2">
    <location>
        <begin position="1"/>
        <end position="21"/>
    </location>
</feature>
<keyword evidence="5" id="KW-1185">Reference proteome</keyword>
<name>A0A021VPR3_9CELL</name>
<reference evidence="4 5" key="1">
    <citation type="submission" date="2014-01" db="EMBL/GenBank/DDBJ databases">
        <title>Actinotalea ferrariae CF5-4.</title>
        <authorList>
            <person name="Chen F."/>
            <person name="Li Y."/>
            <person name="Wang G."/>
        </authorList>
    </citation>
    <scope>NUCLEOTIDE SEQUENCE [LARGE SCALE GENOMIC DNA]</scope>
    <source>
        <strain evidence="4 5">CF5-4</strain>
    </source>
</reference>
<dbReference type="AlphaFoldDB" id="A0A021VPR3"/>
<evidence type="ECO:0000256" key="1">
    <source>
        <dbReference type="ARBA" id="ARBA00022729"/>
    </source>
</evidence>
<gene>
    <name evidence="4" type="ORF">N866_02850</name>
</gene>
<dbReference type="Proteomes" id="UP000019753">
    <property type="component" value="Unassembled WGS sequence"/>
</dbReference>
<dbReference type="InterPro" id="IPR011098">
    <property type="entry name" value="G5_dom"/>
</dbReference>
<evidence type="ECO:0000313" key="4">
    <source>
        <dbReference type="EMBL" id="EYR63108.1"/>
    </source>
</evidence>
<dbReference type="Pfam" id="PF03990">
    <property type="entry name" value="DUF348"/>
    <property type="match status" value="1"/>
</dbReference>